<accession>A0A7X9NZN3</accession>
<name>A0A7X9NZN3_9BACT</name>
<protein>
    <submittedName>
        <fullName evidence="2">SelT/SelW/SelH family protein</fullName>
    </submittedName>
</protein>
<keyword evidence="3" id="KW-1185">Reference proteome</keyword>
<dbReference type="AlphaFoldDB" id="A0A7X9NZN3"/>
<dbReference type="PANTHER" id="PTHR36417:SF2">
    <property type="entry name" value="SELENOPROTEIN DOMAIN PROTEIN (AFU_ORTHOLOGUE AFUA_1G05220)"/>
    <property type="match status" value="1"/>
</dbReference>
<sequence>MEKIKITIEYCTLCQWTPRAVWLQQELLYTFNNEIEEISLRPTNGGVFKISVNEQLVWDRKEQGFPEPKKVKQAIRDLVDPERSLGHTDK</sequence>
<proteinExistence type="predicted"/>
<dbReference type="InterPro" id="IPR011893">
    <property type="entry name" value="Selenoprotein_Rdx-typ"/>
</dbReference>
<dbReference type="Proteomes" id="UP000576082">
    <property type="component" value="Unassembled WGS sequence"/>
</dbReference>
<evidence type="ECO:0000313" key="2">
    <source>
        <dbReference type="EMBL" id="NME66876.1"/>
    </source>
</evidence>
<evidence type="ECO:0000256" key="1">
    <source>
        <dbReference type="ARBA" id="ARBA00023284"/>
    </source>
</evidence>
<gene>
    <name evidence="2" type="ORF">HHU12_02760</name>
</gene>
<dbReference type="SUPFAM" id="SSF52833">
    <property type="entry name" value="Thioredoxin-like"/>
    <property type="match status" value="1"/>
</dbReference>
<dbReference type="NCBIfam" id="TIGR02174">
    <property type="entry name" value="CXXU_selWTH"/>
    <property type="match status" value="1"/>
</dbReference>
<organism evidence="2 3">
    <name type="scientific">Flammeovirga aprica JL-4</name>
    <dbReference type="NCBI Taxonomy" id="694437"/>
    <lineage>
        <taxon>Bacteria</taxon>
        <taxon>Pseudomonadati</taxon>
        <taxon>Bacteroidota</taxon>
        <taxon>Cytophagia</taxon>
        <taxon>Cytophagales</taxon>
        <taxon>Flammeovirgaceae</taxon>
        <taxon>Flammeovirga</taxon>
    </lineage>
</organism>
<dbReference type="Pfam" id="PF10262">
    <property type="entry name" value="Rdx"/>
    <property type="match status" value="1"/>
</dbReference>
<reference evidence="2 3" key="1">
    <citation type="submission" date="2020-04" db="EMBL/GenBank/DDBJ databases">
        <title>Flammeovirga sp. SR4, a novel species isolated from seawater.</title>
        <authorList>
            <person name="Wang X."/>
        </authorList>
    </citation>
    <scope>NUCLEOTIDE SEQUENCE [LARGE SCALE GENOMIC DNA]</scope>
    <source>
        <strain evidence="2 3">ATCC 23126</strain>
    </source>
</reference>
<comment type="caution">
    <text evidence="2">The sequence shown here is derived from an EMBL/GenBank/DDBJ whole genome shotgun (WGS) entry which is preliminary data.</text>
</comment>
<dbReference type="RefSeq" id="WP_169654781.1">
    <property type="nucleotide sequence ID" value="NZ_JABANE010000005.1"/>
</dbReference>
<dbReference type="InterPro" id="IPR036249">
    <property type="entry name" value="Thioredoxin-like_sf"/>
</dbReference>
<dbReference type="EMBL" id="JABANE010000005">
    <property type="protein sequence ID" value="NME66876.1"/>
    <property type="molecule type" value="Genomic_DNA"/>
</dbReference>
<dbReference type="Gene3D" id="3.40.30.10">
    <property type="entry name" value="Glutaredoxin"/>
    <property type="match status" value="1"/>
</dbReference>
<keyword evidence="1" id="KW-0676">Redox-active center</keyword>
<dbReference type="PANTHER" id="PTHR36417">
    <property type="entry name" value="SELENOPROTEIN DOMAIN PROTEIN (AFU_ORTHOLOGUE AFUA_1G05220)"/>
    <property type="match status" value="1"/>
</dbReference>
<evidence type="ECO:0000313" key="3">
    <source>
        <dbReference type="Proteomes" id="UP000576082"/>
    </source>
</evidence>